<keyword evidence="2 10" id="KW-0732">Signal</keyword>
<comment type="subcellular location">
    <subcellularLocation>
        <location evidence="1">Membrane</location>
    </subcellularLocation>
</comment>
<dbReference type="EMBL" id="CAWYQH010000099">
    <property type="protein sequence ID" value="CAK8685127.1"/>
    <property type="molecule type" value="Genomic_DNA"/>
</dbReference>
<accession>A0ABP0FZX7</accession>
<evidence type="ECO:0000256" key="5">
    <source>
        <dbReference type="ARBA" id="ARBA00023180"/>
    </source>
</evidence>
<name>A0ABP0FZX7_CLALP</name>
<dbReference type="InterPro" id="IPR001799">
    <property type="entry name" value="Ephrin_RBD"/>
</dbReference>
<dbReference type="InterPro" id="IPR008972">
    <property type="entry name" value="Cupredoxin"/>
</dbReference>
<dbReference type="Pfam" id="PF00812">
    <property type="entry name" value="Ephrin"/>
    <property type="match status" value="1"/>
</dbReference>
<feature type="domain" description="Ephrin RBD" evidence="11">
    <location>
        <begin position="24"/>
        <end position="158"/>
    </location>
</feature>
<keyword evidence="9" id="KW-0812">Transmembrane</keyword>
<proteinExistence type="inferred from homology"/>
<keyword evidence="5" id="KW-0325">Glycoprotein</keyword>
<evidence type="ECO:0000256" key="2">
    <source>
        <dbReference type="ARBA" id="ARBA00022729"/>
    </source>
</evidence>
<feature type="region of interest" description="Disordered" evidence="8">
    <location>
        <begin position="238"/>
        <end position="270"/>
    </location>
</feature>
<feature type="transmembrane region" description="Helical" evidence="9">
    <location>
        <begin position="279"/>
        <end position="298"/>
    </location>
</feature>
<feature type="chain" id="PRO_5045398912" description="Ephrin RBD domain-containing protein" evidence="10">
    <location>
        <begin position="23"/>
        <end position="300"/>
    </location>
</feature>
<dbReference type="InterPro" id="IPR031328">
    <property type="entry name" value="Ephrin"/>
</dbReference>
<feature type="signal peptide" evidence="10">
    <location>
        <begin position="1"/>
        <end position="22"/>
    </location>
</feature>
<dbReference type="Proteomes" id="UP001642483">
    <property type="component" value="Unassembled WGS sequence"/>
</dbReference>
<dbReference type="PANTHER" id="PTHR11304">
    <property type="entry name" value="EPHRIN"/>
    <property type="match status" value="1"/>
</dbReference>
<dbReference type="PRINTS" id="PR01347">
    <property type="entry name" value="EPHRIN"/>
</dbReference>
<organism evidence="12 13">
    <name type="scientific">Clavelina lepadiformis</name>
    <name type="common">Light-bulb sea squirt</name>
    <name type="synonym">Ascidia lepadiformis</name>
    <dbReference type="NCBI Taxonomy" id="159417"/>
    <lineage>
        <taxon>Eukaryota</taxon>
        <taxon>Metazoa</taxon>
        <taxon>Chordata</taxon>
        <taxon>Tunicata</taxon>
        <taxon>Ascidiacea</taxon>
        <taxon>Aplousobranchia</taxon>
        <taxon>Clavelinidae</taxon>
        <taxon>Clavelina</taxon>
    </lineage>
</organism>
<evidence type="ECO:0000256" key="3">
    <source>
        <dbReference type="ARBA" id="ARBA00023136"/>
    </source>
</evidence>
<evidence type="ECO:0000256" key="9">
    <source>
        <dbReference type="SAM" id="Phobius"/>
    </source>
</evidence>
<sequence>MATGHFVLSVFLMLSISVQTEANTERHVIYWNTAMTPGLSGKDFVVNVEIGQFMDILCPQHSLLGITNGPRELSTFDLYNVTENEFDQCKSGGRKNFIFTCDRPERENKLTIKFQLISPSPLGFRFQYCQDYYLLASPRSQRSKPGCHQDLTRLRISVACKEEPTTTTTSSTTTTTTTTTTSTTRKSEMSRLLQSNKDYSDFIRRLLHSEKQSVSVETNTESKDHYSSVVVPMIVRPNNVLNNDPESNKEPEVLASNGQNDDGRNSAQSPHSNLFNTKMYIFVFFAAVVSILISENVTRI</sequence>
<keyword evidence="13" id="KW-1185">Reference proteome</keyword>
<evidence type="ECO:0000259" key="11">
    <source>
        <dbReference type="PROSITE" id="PS51551"/>
    </source>
</evidence>
<evidence type="ECO:0000256" key="1">
    <source>
        <dbReference type="ARBA" id="ARBA00004370"/>
    </source>
</evidence>
<dbReference type="PANTHER" id="PTHR11304:SF29">
    <property type="entry name" value="EPHRIN"/>
    <property type="match status" value="1"/>
</dbReference>
<keyword evidence="3 7" id="KW-0472">Membrane</keyword>
<evidence type="ECO:0000256" key="10">
    <source>
        <dbReference type="SAM" id="SignalP"/>
    </source>
</evidence>
<feature type="region of interest" description="Disordered" evidence="8">
    <location>
        <begin position="162"/>
        <end position="191"/>
    </location>
</feature>
<evidence type="ECO:0000256" key="4">
    <source>
        <dbReference type="ARBA" id="ARBA00023157"/>
    </source>
</evidence>
<evidence type="ECO:0000256" key="7">
    <source>
        <dbReference type="RuleBase" id="RU004375"/>
    </source>
</evidence>
<dbReference type="PROSITE" id="PS51551">
    <property type="entry name" value="EPHRIN_RBD_2"/>
    <property type="match status" value="1"/>
</dbReference>
<keyword evidence="9" id="KW-1133">Transmembrane helix</keyword>
<evidence type="ECO:0000256" key="8">
    <source>
        <dbReference type="SAM" id="MobiDB-lite"/>
    </source>
</evidence>
<protein>
    <recommendedName>
        <fullName evidence="11">Ephrin RBD domain-containing protein</fullName>
    </recommendedName>
</protein>
<evidence type="ECO:0000313" key="12">
    <source>
        <dbReference type="EMBL" id="CAK8685127.1"/>
    </source>
</evidence>
<evidence type="ECO:0000256" key="6">
    <source>
        <dbReference type="PROSITE-ProRule" id="PRU00884"/>
    </source>
</evidence>
<keyword evidence="4" id="KW-1015">Disulfide bond</keyword>
<reference evidence="12 13" key="1">
    <citation type="submission" date="2024-02" db="EMBL/GenBank/DDBJ databases">
        <authorList>
            <person name="Daric V."/>
            <person name="Darras S."/>
        </authorList>
    </citation>
    <scope>NUCLEOTIDE SEQUENCE [LARGE SCALE GENOMIC DNA]</scope>
</reference>
<evidence type="ECO:0000313" key="13">
    <source>
        <dbReference type="Proteomes" id="UP001642483"/>
    </source>
</evidence>
<feature type="compositionally biased region" description="Low complexity" evidence="8">
    <location>
        <begin position="165"/>
        <end position="184"/>
    </location>
</feature>
<feature type="compositionally biased region" description="Polar residues" evidence="8">
    <location>
        <begin position="256"/>
        <end position="270"/>
    </location>
</feature>
<dbReference type="Gene3D" id="2.60.40.420">
    <property type="entry name" value="Cupredoxins - blue copper proteins"/>
    <property type="match status" value="1"/>
</dbReference>
<dbReference type="SUPFAM" id="SSF49503">
    <property type="entry name" value="Cupredoxins"/>
    <property type="match status" value="1"/>
</dbReference>
<gene>
    <name evidence="12" type="ORF">CVLEPA_LOCUS16277</name>
</gene>
<comment type="similarity">
    <text evidence="6 7">Belongs to the ephrin family.</text>
</comment>
<comment type="caution">
    <text evidence="12">The sequence shown here is derived from an EMBL/GenBank/DDBJ whole genome shotgun (WGS) entry which is preliminary data.</text>
</comment>
<comment type="caution">
    <text evidence="6">Lacks conserved residue(s) required for the propagation of feature annotation.</text>
</comment>